<dbReference type="AlphaFoldDB" id="A0A8K0IL98"/>
<dbReference type="Proteomes" id="UP000797356">
    <property type="component" value="Chromosome 10"/>
</dbReference>
<evidence type="ECO:0000313" key="2">
    <source>
        <dbReference type="EMBL" id="KAG1361921.1"/>
    </source>
</evidence>
<reference evidence="2" key="2">
    <citation type="submission" date="2019-07" db="EMBL/GenBank/DDBJ databases">
        <authorList>
            <person name="Yang Y."/>
            <person name="Bocs S."/>
            <person name="Baudouin L."/>
        </authorList>
    </citation>
    <scope>NUCLEOTIDE SEQUENCE</scope>
    <source>
        <tissue evidence="2">Spear leaf of Hainan Tall coconut</tissue>
    </source>
</reference>
<keyword evidence="3" id="KW-1185">Reference proteome</keyword>
<evidence type="ECO:0000313" key="3">
    <source>
        <dbReference type="Proteomes" id="UP000797356"/>
    </source>
</evidence>
<name>A0A8K0IL98_COCNU</name>
<accession>A0A8K0IL98</accession>
<organism evidence="2 3">
    <name type="scientific">Cocos nucifera</name>
    <name type="common">Coconut palm</name>
    <dbReference type="NCBI Taxonomy" id="13894"/>
    <lineage>
        <taxon>Eukaryota</taxon>
        <taxon>Viridiplantae</taxon>
        <taxon>Streptophyta</taxon>
        <taxon>Embryophyta</taxon>
        <taxon>Tracheophyta</taxon>
        <taxon>Spermatophyta</taxon>
        <taxon>Magnoliopsida</taxon>
        <taxon>Liliopsida</taxon>
        <taxon>Arecaceae</taxon>
        <taxon>Arecoideae</taxon>
        <taxon>Cocoseae</taxon>
        <taxon>Attaleinae</taxon>
        <taxon>Cocos</taxon>
    </lineage>
</organism>
<sequence length="162" mass="18178">MGPNSKAMRFSIYAALCFFPTPHPPLFFELRSPYQMASEDLIADNDGKDDDRGVEEEGIASNPRGNGGVGEAQGQEWLLGTSRIMRMPMPERAGLQEGHQILRWKEVGDIGADVDVDEWHLLFHPQEFQLDGRLGAAQIRKLDDGRGFVLSILFPFLFEQCV</sequence>
<gene>
    <name evidence="2" type="ORF">COCNU_10G001400</name>
</gene>
<feature type="region of interest" description="Disordered" evidence="1">
    <location>
        <begin position="43"/>
        <end position="72"/>
    </location>
</feature>
<proteinExistence type="predicted"/>
<reference evidence="2" key="1">
    <citation type="journal article" date="2017" name="Gigascience">
        <title>The genome draft of coconut (Cocos nucifera).</title>
        <authorList>
            <person name="Xiao Y."/>
            <person name="Xu P."/>
            <person name="Fan H."/>
            <person name="Baudouin L."/>
            <person name="Xia W."/>
            <person name="Bocs S."/>
            <person name="Xu J."/>
            <person name="Li Q."/>
            <person name="Guo A."/>
            <person name="Zhou L."/>
            <person name="Li J."/>
            <person name="Wu Y."/>
            <person name="Ma Z."/>
            <person name="Armero A."/>
            <person name="Issali A.E."/>
            <person name="Liu N."/>
            <person name="Peng M."/>
            <person name="Yang Y."/>
        </authorList>
    </citation>
    <scope>NUCLEOTIDE SEQUENCE</scope>
    <source>
        <tissue evidence="2">Spear leaf of Hainan Tall coconut</tissue>
    </source>
</reference>
<evidence type="ECO:0000256" key="1">
    <source>
        <dbReference type="SAM" id="MobiDB-lite"/>
    </source>
</evidence>
<comment type="caution">
    <text evidence="2">The sequence shown here is derived from an EMBL/GenBank/DDBJ whole genome shotgun (WGS) entry which is preliminary data.</text>
</comment>
<protein>
    <submittedName>
        <fullName evidence="2">Uncharacterized protein</fullName>
    </submittedName>
</protein>
<dbReference type="EMBL" id="CM017881">
    <property type="protein sequence ID" value="KAG1361921.1"/>
    <property type="molecule type" value="Genomic_DNA"/>
</dbReference>